<name>A0A8W8KHF2_MAGGI</name>
<dbReference type="AlphaFoldDB" id="A0A8W8KHF2"/>
<dbReference type="InterPro" id="IPR011992">
    <property type="entry name" value="EF-hand-dom_pair"/>
</dbReference>
<dbReference type="InterPro" id="IPR002048">
    <property type="entry name" value="EF_hand_dom"/>
</dbReference>
<keyword evidence="9" id="KW-1185">Reference proteome</keyword>
<dbReference type="EnsemblMetazoa" id="G23902.7">
    <property type="protein sequence ID" value="G23902.7:cds"/>
    <property type="gene ID" value="G23902"/>
</dbReference>
<evidence type="ECO:0000259" key="7">
    <source>
        <dbReference type="PROSITE" id="PS50222"/>
    </source>
</evidence>
<feature type="domain" description="EF-hand" evidence="7">
    <location>
        <begin position="96"/>
        <end position="131"/>
    </location>
</feature>
<dbReference type="PROSITE" id="PS50222">
    <property type="entry name" value="EF_HAND_2"/>
    <property type="match status" value="3"/>
</dbReference>
<dbReference type="Gene3D" id="1.10.238.10">
    <property type="entry name" value="EF-hand"/>
    <property type="match status" value="1"/>
</dbReference>
<dbReference type="InterPro" id="IPR028846">
    <property type="entry name" value="Recoverin"/>
</dbReference>
<dbReference type="EnsemblMetazoa" id="G23902.2">
    <property type="protein sequence ID" value="G23902.2:cds"/>
    <property type="gene ID" value="G23902"/>
</dbReference>
<dbReference type="Pfam" id="PF13405">
    <property type="entry name" value="EF-hand_6"/>
    <property type="match status" value="1"/>
</dbReference>
<dbReference type="EnsemblMetazoa" id="G23902.1">
    <property type="protein sequence ID" value="G23902.1:cds"/>
    <property type="gene ID" value="G23902"/>
</dbReference>
<dbReference type="EnsemblMetazoa" id="G23902.4">
    <property type="protein sequence ID" value="G23902.4:cds"/>
    <property type="gene ID" value="G23902"/>
</dbReference>
<organism evidence="8 9">
    <name type="scientific">Magallana gigas</name>
    <name type="common">Pacific oyster</name>
    <name type="synonym">Crassostrea gigas</name>
    <dbReference type="NCBI Taxonomy" id="29159"/>
    <lineage>
        <taxon>Eukaryota</taxon>
        <taxon>Metazoa</taxon>
        <taxon>Spiralia</taxon>
        <taxon>Lophotrochozoa</taxon>
        <taxon>Mollusca</taxon>
        <taxon>Bivalvia</taxon>
        <taxon>Autobranchia</taxon>
        <taxon>Pteriomorphia</taxon>
        <taxon>Ostreida</taxon>
        <taxon>Ostreoidea</taxon>
        <taxon>Ostreidae</taxon>
        <taxon>Magallana</taxon>
    </lineage>
</organism>
<protein>
    <recommendedName>
        <fullName evidence="7">EF-hand domain-containing protein</fullName>
    </recommendedName>
</protein>
<evidence type="ECO:0000256" key="3">
    <source>
        <dbReference type="ARBA" id="ARBA00022723"/>
    </source>
</evidence>
<dbReference type="EnsemblMetazoa" id="G23902.5">
    <property type="protein sequence ID" value="G23902.5:cds"/>
    <property type="gene ID" value="G23902"/>
</dbReference>
<proteinExistence type="inferred from homology"/>
<evidence type="ECO:0000256" key="4">
    <source>
        <dbReference type="ARBA" id="ARBA00022737"/>
    </source>
</evidence>
<sequence>MGKQNSKLEPKELSDLNLQTNFTEAELQQWYKGFLKECPKGSLTMSEFKKVYSDFFPRGDATTFAEYAFKAFDINQDGTLDFREFMCALSVSSRGSLEEKIQFAFRIYDIDGDGFITKHEMVEIIGAINKMVDSSSKTKHSKMTPEERTDVIFKRMDKNSDDKLSLEEFTDGVKEDRSIVQFLQGDP</sequence>
<dbReference type="PANTHER" id="PTHR23055">
    <property type="entry name" value="CALCIUM BINDING PROTEINS"/>
    <property type="match status" value="1"/>
</dbReference>
<feature type="domain" description="EF-hand" evidence="7">
    <location>
        <begin position="60"/>
        <end position="95"/>
    </location>
</feature>
<keyword evidence="5" id="KW-0106">Calcium</keyword>
<evidence type="ECO:0000313" key="9">
    <source>
        <dbReference type="Proteomes" id="UP000005408"/>
    </source>
</evidence>
<evidence type="ECO:0000256" key="5">
    <source>
        <dbReference type="ARBA" id="ARBA00022837"/>
    </source>
</evidence>
<keyword evidence="2" id="KW-0519">Myristate</keyword>
<dbReference type="PRINTS" id="PR00450">
    <property type="entry name" value="RECOVERIN"/>
</dbReference>
<feature type="domain" description="EF-hand" evidence="7">
    <location>
        <begin position="144"/>
        <end position="179"/>
    </location>
</feature>
<dbReference type="EnsemblMetazoa" id="G23902.3">
    <property type="protein sequence ID" value="G23902.3:cds"/>
    <property type="gene ID" value="G23902"/>
</dbReference>
<dbReference type="EnsemblMetazoa" id="G23902.8">
    <property type="protein sequence ID" value="G23902.8:cds"/>
    <property type="gene ID" value="G23902"/>
</dbReference>
<dbReference type="OMA" id="IQFAFRI"/>
<dbReference type="PANTHER" id="PTHR23055:SF178">
    <property type="entry name" value="NEUROCALCIN HOMOLOG"/>
    <property type="match status" value="1"/>
</dbReference>
<dbReference type="SUPFAM" id="SSF47473">
    <property type="entry name" value="EF-hand"/>
    <property type="match status" value="1"/>
</dbReference>
<dbReference type="InterPro" id="IPR018247">
    <property type="entry name" value="EF_Hand_1_Ca_BS"/>
</dbReference>
<dbReference type="FunFam" id="1.10.238.10:FF:000009">
    <property type="entry name" value="Visinin-like protein 1"/>
    <property type="match status" value="1"/>
</dbReference>
<dbReference type="GeneID" id="105336512"/>
<comment type="similarity">
    <text evidence="1">Belongs to the recoverin family.</text>
</comment>
<dbReference type="CDD" id="cd00051">
    <property type="entry name" value="EFh"/>
    <property type="match status" value="2"/>
</dbReference>
<dbReference type="EnsemblMetazoa" id="G23902.6">
    <property type="protein sequence ID" value="G23902.6:cds"/>
    <property type="gene ID" value="G23902"/>
</dbReference>
<accession>A0A8W8KHF2</accession>
<dbReference type="KEGG" id="crg:105336512"/>
<dbReference type="Pfam" id="PF13499">
    <property type="entry name" value="EF-hand_7"/>
    <property type="match status" value="1"/>
</dbReference>
<keyword evidence="4" id="KW-0677">Repeat</keyword>
<dbReference type="SMART" id="SM00054">
    <property type="entry name" value="EFh"/>
    <property type="match status" value="3"/>
</dbReference>
<dbReference type="PROSITE" id="PS00018">
    <property type="entry name" value="EF_HAND_1"/>
    <property type="match status" value="3"/>
</dbReference>
<dbReference type="OrthoDB" id="191686at2759"/>
<dbReference type="Proteomes" id="UP000005408">
    <property type="component" value="Unassembled WGS sequence"/>
</dbReference>
<reference evidence="8" key="1">
    <citation type="submission" date="2022-08" db="UniProtKB">
        <authorList>
            <consortium name="EnsemblMetazoa"/>
        </authorList>
    </citation>
    <scope>IDENTIFICATION</scope>
    <source>
        <strain evidence="8">05x7-T-G4-1.051#20</strain>
    </source>
</reference>
<evidence type="ECO:0000256" key="2">
    <source>
        <dbReference type="ARBA" id="ARBA00022707"/>
    </source>
</evidence>
<keyword evidence="3" id="KW-0479">Metal-binding</keyword>
<evidence type="ECO:0000256" key="1">
    <source>
        <dbReference type="ARBA" id="ARBA00006049"/>
    </source>
</evidence>
<evidence type="ECO:0000313" key="8">
    <source>
        <dbReference type="EnsemblMetazoa" id="G23902.3:cds"/>
    </source>
</evidence>
<keyword evidence="6" id="KW-0449">Lipoprotein</keyword>
<dbReference type="GO" id="GO:0005509">
    <property type="term" value="F:calcium ion binding"/>
    <property type="evidence" value="ECO:0007669"/>
    <property type="project" value="InterPro"/>
</dbReference>
<evidence type="ECO:0000256" key="6">
    <source>
        <dbReference type="ARBA" id="ARBA00023288"/>
    </source>
</evidence>